<comment type="caution">
    <text evidence="1">The sequence shown here is derived from an EMBL/GenBank/DDBJ whole genome shotgun (WGS) entry which is preliminary data.</text>
</comment>
<dbReference type="Proteomes" id="UP000537825">
    <property type="component" value="Unassembled WGS sequence"/>
</dbReference>
<accession>A0A7X5BXZ6</accession>
<name>A0A7X5BXZ6_9BACT</name>
<organism evidence="1 2">
    <name type="scientific">Corallococcus exiguus</name>
    <dbReference type="NCBI Taxonomy" id="83462"/>
    <lineage>
        <taxon>Bacteria</taxon>
        <taxon>Pseudomonadati</taxon>
        <taxon>Myxococcota</taxon>
        <taxon>Myxococcia</taxon>
        <taxon>Myxococcales</taxon>
        <taxon>Cystobacterineae</taxon>
        <taxon>Myxococcaceae</taxon>
        <taxon>Corallococcus</taxon>
    </lineage>
</organism>
<gene>
    <name evidence="1" type="ORF">GTZ93_38295</name>
</gene>
<dbReference type="AlphaFoldDB" id="A0A7X5BXZ6"/>
<sequence>MVLPHLEVVHGLIEAIDPGVSKAPEIQLALREGKVLTVTATAEQVDQASHLREVSAMVVMGPTPRLVWIREQSVEVPVPPAEERDAHTLRKWSELLRRLAQ</sequence>
<evidence type="ECO:0000313" key="1">
    <source>
        <dbReference type="EMBL" id="NBC45658.1"/>
    </source>
</evidence>
<dbReference type="EMBL" id="JAAAPK010000015">
    <property type="protein sequence ID" value="NBC45658.1"/>
    <property type="molecule type" value="Genomic_DNA"/>
</dbReference>
<keyword evidence="2" id="KW-1185">Reference proteome</keyword>
<reference evidence="1 2" key="1">
    <citation type="submission" date="2020-01" db="EMBL/GenBank/DDBJ databases">
        <title>The draft genome sequence of Corallococcus exiguus DSM 14696.</title>
        <authorList>
            <person name="Zhang X."/>
            <person name="Zhu H."/>
        </authorList>
    </citation>
    <scope>NUCLEOTIDE SEQUENCE [LARGE SCALE GENOMIC DNA]</scope>
    <source>
        <strain evidence="1 2">DSM 14696</strain>
    </source>
</reference>
<protein>
    <submittedName>
        <fullName evidence="1">Uncharacterized protein</fullName>
    </submittedName>
</protein>
<proteinExistence type="predicted"/>
<evidence type="ECO:0000313" key="2">
    <source>
        <dbReference type="Proteomes" id="UP000537825"/>
    </source>
</evidence>
<dbReference type="RefSeq" id="WP_139915819.1">
    <property type="nucleotide sequence ID" value="NZ_CBCSLE010000020.1"/>
</dbReference>